<reference evidence="3 4" key="1">
    <citation type="submission" date="2016-08" db="EMBL/GenBank/DDBJ databases">
        <title>Genome sequence of Clavibacter michiganensis spp strain CFBP8019.</title>
        <authorList>
            <person name="Thapa S.P."/>
            <person name="Coaker G."/>
            <person name="Jacques M.-A."/>
        </authorList>
    </citation>
    <scope>NUCLEOTIDE SEQUENCE [LARGE SCALE GENOMIC DNA]</scope>
    <source>
        <strain evidence="3">CFBP8019</strain>
    </source>
</reference>
<keyword evidence="4" id="KW-1185">Reference proteome</keyword>
<feature type="region of interest" description="Disordered" evidence="1">
    <location>
        <begin position="204"/>
        <end position="225"/>
    </location>
</feature>
<keyword evidence="2" id="KW-1133">Transmembrane helix</keyword>
<evidence type="ECO:0000256" key="1">
    <source>
        <dbReference type="SAM" id="MobiDB-lite"/>
    </source>
</evidence>
<dbReference type="Proteomes" id="UP000195101">
    <property type="component" value="Unassembled WGS sequence"/>
</dbReference>
<dbReference type="InterPro" id="IPR046491">
    <property type="entry name" value="DUF6584"/>
</dbReference>
<dbReference type="AlphaFoldDB" id="A0A251YK28"/>
<dbReference type="EMBL" id="MDJZ01000016">
    <property type="protein sequence ID" value="OUE24567.1"/>
    <property type="molecule type" value="Genomic_DNA"/>
</dbReference>
<organism evidence="3 4">
    <name type="scientific">Clavibacter michiganensis</name>
    <dbReference type="NCBI Taxonomy" id="28447"/>
    <lineage>
        <taxon>Bacteria</taxon>
        <taxon>Bacillati</taxon>
        <taxon>Actinomycetota</taxon>
        <taxon>Actinomycetes</taxon>
        <taxon>Micrococcales</taxon>
        <taxon>Microbacteriaceae</taxon>
        <taxon>Clavibacter</taxon>
    </lineage>
</organism>
<dbReference type="RefSeq" id="WP_086515267.1">
    <property type="nucleotide sequence ID" value="NZ_MDJZ01000016.1"/>
</dbReference>
<feature type="compositionally biased region" description="Basic and acidic residues" evidence="1">
    <location>
        <begin position="215"/>
        <end position="225"/>
    </location>
</feature>
<evidence type="ECO:0000313" key="4">
    <source>
        <dbReference type="Proteomes" id="UP000195101"/>
    </source>
</evidence>
<accession>A0A251YK28</accession>
<feature type="transmembrane region" description="Helical" evidence="2">
    <location>
        <begin position="143"/>
        <end position="165"/>
    </location>
</feature>
<keyword evidence="2" id="KW-0812">Transmembrane</keyword>
<evidence type="ECO:0000256" key="2">
    <source>
        <dbReference type="SAM" id="Phobius"/>
    </source>
</evidence>
<evidence type="ECO:0000313" key="3">
    <source>
        <dbReference type="EMBL" id="OUE24567.1"/>
    </source>
</evidence>
<proteinExistence type="predicted"/>
<dbReference type="OrthoDB" id="5123861at2"/>
<comment type="caution">
    <text evidence="3">The sequence shown here is derived from an EMBL/GenBank/DDBJ whole genome shotgun (WGS) entry which is preliminary data.</text>
</comment>
<gene>
    <name evidence="3" type="ORF">BFL37_11695</name>
</gene>
<dbReference type="Pfam" id="PF20225">
    <property type="entry name" value="DUF6584"/>
    <property type="match status" value="1"/>
</dbReference>
<keyword evidence="2" id="KW-0472">Membrane</keyword>
<protein>
    <submittedName>
        <fullName evidence="3">Uncharacterized protein</fullName>
    </submittedName>
</protein>
<feature type="transmembrane region" description="Helical" evidence="2">
    <location>
        <begin position="171"/>
        <end position="193"/>
    </location>
</feature>
<name>A0A251YK28_9MICO</name>
<sequence length="225" mass="23651">MDEAGAIARATAMRDAGERATGIQSLRTRVERNPTELEARRILAEWYRDDGTHDQAGRWGIVLPGWTTTYERDRTARLFAASYPVGGDVRAFLHLPAGPMPPDAELLVARIPVQRELLGRRAHPPDPGPPVVPSGPLDGYAPVLGGIAALVLLVIVGVTFVGVLVGVPMGGFTRVATIGGVAILVVAIVVGLLNASLAAWRSTAEEGGPSVVPPDPREPGDPGRS</sequence>